<dbReference type="AlphaFoldDB" id="X1KVX0"/>
<reference evidence="1" key="1">
    <citation type="journal article" date="2014" name="Front. Microbiol.">
        <title>High frequency of phylogenetically diverse reductive dehalogenase-homologous genes in deep subseafloor sedimentary metagenomes.</title>
        <authorList>
            <person name="Kawai M."/>
            <person name="Futagami T."/>
            <person name="Toyoda A."/>
            <person name="Takaki Y."/>
            <person name="Nishi S."/>
            <person name="Hori S."/>
            <person name="Arai W."/>
            <person name="Tsubouchi T."/>
            <person name="Morono Y."/>
            <person name="Uchiyama I."/>
            <person name="Ito T."/>
            <person name="Fujiyama A."/>
            <person name="Inagaki F."/>
            <person name="Takami H."/>
        </authorList>
    </citation>
    <scope>NUCLEOTIDE SEQUENCE</scope>
    <source>
        <strain evidence="1">Expedition CK06-06</strain>
    </source>
</reference>
<dbReference type="EMBL" id="BARU01047255">
    <property type="protein sequence ID" value="GAH97785.1"/>
    <property type="molecule type" value="Genomic_DNA"/>
</dbReference>
<accession>X1KVX0</accession>
<protein>
    <submittedName>
        <fullName evidence="1">Uncharacterized protein</fullName>
    </submittedName>
</protein>
<sequence length="72" mass="8275">EDYEITVFIPSHGQLHILEKTQELEKLPFNCVGQISPSQFGINEPETTYMDSYGCMIYSTCSIKINRISWPC</sequence>
<evidence type="ECO:0000313" key="1">
    <source>
        <dbReference type="EMBL" id="GAH97785.1"/>
    </source>
</evidence>
<name>X1KVX0_9ZZZZ</name>
<comment type="caution">
    <text evidence="1">The sequence shown here is derived from an EMBL/GenBank/DDBJ whole genome shotgun (WGS) entry which is preliminary data.</text>
</comment>
<organism evidence="1">
    <name type="scientific">marine sediment metagenome</name>
    <dbReference type="NCBI Taxonomy" id="412755"/>
    <lineage>
        <taxon>unclassified sequences</taxon>
        <taxon>metagenomes</taxon>
        <taxon>ecological metagenomes</taxon>
    </lineage>
</organism>
<gene>
    <name evidence="1" type="ORF">S03H2_70893</name>
</gene>
<feature type="non-terminal residue" evidence="1">
    <location>
        <position position="1"/>
    </location>
</feature>
<proteinExistence type="predicted"/>